<gene>
    <name evidence="2" type="ORF">CLAFUR5_07884</name>
</gene>
<dbReference type="Pfam" id="PF19373">
    <property type="entry name" value="DUF5948"/>
    <property type="match status" value="1"/>
</dbReference>
<dbReference type="EMBL" id="CP090165">
    <property type="protein sequence ID" value="UJO15210.1"/>
    <property type="molecule type" value="Genomic_DNA"/>
</dbReference>
<name>A0A9Q8P6J4_PASFU</name>
<dbReference type="OrthoDB" id="3924472at2759"/>
<dbReference type="GeneID" id="71987762"/>
<keyword evidence="1" id="KW-0732">Signal</keyword>
<keyword evidence="3" id="KW-1185">Reference proteome</keyword>
<evidence type="ECO:0000256" key="1">
    <source>
        <dbReference type="SAM" id="SignalP"/>
    </source>
</evidence>
<reference evidence="2" key="2">
    <citation type="journal article" date="2022" name="Microb. Genom.">
        <title>A chromosome-scale genome assembly of the tomato pathogen Cladosporium fulvum reveals a compartmentalized genome architecture and the presence of a dispensable chromosome.</title>
        <authorList>
            <person name="Zaccaron A.Z."/>
            <person name="Chen L.H."/>
            <person name="Samaras A."/>
            <person name="Stergiopoulos I."/>
        </authorList>
    </citation>
    <scope>NUCLEOTIDE SEQUENCE</scope>
    <source>
        <strain evidence="2">Race5_Kim</strain>
    </source>
</reference>
<feature type="chain" id="PRO_5040185791" evidence="1">
    <location>
        <begin position="20"/>
        <end position="97"/>
    </location>
</feature>
<dbReference type="KEGG" id="ffu:CLAFUR5_07884"/>
<evidence type="ECO:0000313" key="3">
    <source>
        <dbReference type="Proteomes" id="UP000756132"/>
    </source>
</evidence>
<dbReference type="InterPro" id="IPR045992">
    <property type="entry name" value="DUF5948"/>
</dbReference>
<dbReference type="AlphaFoldDB" id="A0A9Q8P6J4"/>
<dbReference type="Proteomes" id="UP000756132">
    <property type="component" value="Chromosome 3"/>
</dbReference>
<protein>
    <submittedName>
        <fullName evidence="2">Uncharacterized protein</fullName>
    </submittedName>
</protein>
<evidence type="ECO:0000313" key="2">
    <source>
        <dbReference type="EMBL" id="UJO15210.1"/>
    </source>
</evidence>
<reference evidence="2" key="1">
    <citation type="submission" date="2021-12" db="EMBL/GenBank/DDBJ databases">
        <authorList>
            <person name="Zaccaron A."/>
            <person name="Stergiopoulos I."/>
        </authorList>
    </citation>
    <scope>NUCLEOTIDE SEQUENCE</scope>
    <source>
        <strain evidence="2">Race5_Kim</strain>
    </source>
</reference>
<feature type="signal peptide" evidence="1">
    <location>
        <begin position="1"/>
        <end position="19"/>
    </location>
</feature>
<sequence>MRTTLISTLFLTLLGSAIAGENCKCQDPSGSGPQWNDATSVCCQGDQASQSSCFEYGMGKNNQCSAKSINCINSGLFDKCCKKQGDLSVAPGAFCWT</sequence>
<accession>A0A9Q8P6J4</accession>
<dbReference type="RefSeq" id="XP_047759576.1">
    <property type="nucleotide sequence ID" value="XM_047907032.1"/>
</dbReference>
<organism evidence="2 3">
    <name type="scientific">Passalora fulva</name>
    <name type="common">Tomato leaf mold</name>
    <name type="synonym">Cladosporium fulvum</name>
    <dbReference type="NCBI Taxonomy" id="5499"/>
    <lineage>
        <taxon>Eukaryota</taxon>
        <taxon>Fungi</taxon>
        <taxon>Dikarya</taxon>
        <taxon>Ascomycota</taxon>
        <taxon>Pezizomycotina</taxon>
        <taxon>Dothideomycetes</taxon>
        <taxon>Dothideomycetidae</taxon>
        <taxon>Mycosphaerellales</taxon>
        <taxon>Mycosphaerellaceae</taxon>
        <taxon>Fulvia</taxon>
    </lineage>
</organism>
<proteinExistence type="predicted"/>